<protein>
    <recommendedName>
        <fullName evidence="3">Nuclear pore complex protein Nup85</fullName>
    </recommendedName>
</protein>
<reference evidence="1 2" key="1">
    <citation type="submission" date="2023-11" db="EMBL/GenBank/DDBJ databases">
        <title>Draft genome sequence and annotation of the polyextremotolerant black yeast-like fungus Aureobasidium pullulans NRRL 62042.</title>
        <authorList>
            <person name="Dielentheis-Frenken M.R.E."/>
            <person name="Wibberg D."/>
            <person name="Blank L.M."/>
            <person name="Tiso T."/>
        </authorList>
    </citation>
    <scope>NUCLEOTIDE SEQUENCE [LARGE SCALE GENOMIC DNA]</scope>
    <source>
        <strain evidence="1 2">NRRL 62042</strain>
    </source>
</reference>
<name>A0ABR0T9R4_AURPU</name>
<comment type="caution">
    <text evidence="1">The sequence shown here is derived from an EMBL/GenBank/DDBJ whole genome shotgun (WGS) entry which is preliminary data.</text>
</comment>
<evidence type="ECO:0000313" key="2">
    <source>
        <dbReference type="Proteomes" id="UP001341245"/>
    </source>
</evidence>
<evidence type="ECO:0008006" key="3">
    <source>
        <dbReference type="Google" id="ProtNLM"/>
    </source>
</evidence>
<sequence>MLSRTVWIQSQVAENENALLAGDGCHHEEAKALDDYLSGLLNTQEAADKITSPVLREENPSSQLYRLWGLLADALVELPNDREKLLDLLAAIQSLPSTTFIDWFQLKDFWSMWADCHRLHLHGKAPWESGSWTPTRKTELCNHYQAIGTAEASMSVRGIGGIPVDWGYEVLNLVCSRRPGLEVLIFEVYAWLQVAGARLSNDLSPEEIECFSRPIPGTRSGLQQSVRCTMGEHWNVWKRELSELSGEQSTLSLESRNVAAKCLALM</sequence>
<dbReference type="Proteomes" id="UP001341245">
    <property type="component" value="Unassembled WGS sequence"/>
</dbReference>
<evidence type="ECO:0000313" key="1">
    <source>
        <dbReference type="EMBL" id="KAK6000681.1"/>
    </source>
</evidence>
<accession>A0ABR0T9R4</accession>
<organism evidence="1 2">
    <name type="scientific">Aureobasidium pullulans</name>
    <name type="common">Black yeast</name>
    <name type="synonym">Pullularia pullulans</name>
    <dbReference type="NCBI Taxonomy" id="5580"/>
    <lineage>
        <taxon>Eukaryota</taxon>
        <taxon>Fungi</taxon>
        <taxon>Dikarya</taxon>
        <taxon>Ascomycota</taxon>
        <taxon>Pezizomycotina</taxon>
        <taxon>Dothideomycetes</taxon>
        <taxon>Dothideomycetidae</taxon>
        <taxon>Dothideales</taxon>
        <taxon>Saccotheciaceae</taxon>
        <taxon>Aureobasidium</taxon>
    </lineage>
</organism>
<dbReference type="EMBL" id="JASGXD010000016">
    <property type="protein sequence ID" value="KAK6000681.1"/>
    <property type="molecule type" value="Genomic_DNA"/>
</dbReference>
<keyword evidence="2" id="KW-1185">Reference proteome</keyword>
<proteinExistence type="predicted"/>
<gene>
    <name evidence="1" type="ORF">QM012_003406</name>
</gene>